<protein>
    <submittedName>
        <fullName evidence="1">Uncharacterized protein</fullName>
    </submittedName>
</protein>
<reference evidence="1" key="1">
    <citation type="journal article" date="2014" name="Front. Microbiol.">
        <title>High frequency of phylogenetically diverse reductive dehalogenase-homologous genes in deep subseafloor sedimentary metagenomes.</title>
        <authorList>
            <person name="Kawai M."/>
            <person name="Futagami T."/>
            <person name="Toyoda A."/>
            <person name="Takaki Y."/>
            <person name="Nishi S."/>
            <person name="Hori S."/>
            <person name="Arai W."/>
            <person name="Tsubouchi T."/>
            <person name="Morono Y."/>
            <person name="Uchiyama I."/>
            <person name="Ito T."/>
            <person name="Fujiyama A."/>
            <person name="Inagaki F."/>
            <person name="Takami H."/>
        </authorList>
    </citation>
    <scope>NUCLEOTIDE SEQUENCE</scope>
    <source>
        <strain evidence="1">Expedition CK06-06</strain>
    </source>
</reference>
<proteinExistence type="predicted"/>
<organism evidence="1">
    <name type="scientific">marine sediment metagenome</name>
    <dbReference type="NCBI Taxonomy" id="412755"/>
    <lineage>
        <taxon>unclassified sequences</taxon>
        <taxon>metagenomes</taxon>
        <taxon>ecological metagenomes</taxon>
    </lineage>
</organism>
<evidence type="ECO:0000313" key="1">
    <source>
        <dbReference type="EMBL" id="GAH71681.1"/>
    </source>
</evidence>
<name>X1HNG5_9ZZZZ</name>
<feature type="non-terminal residue" evidence="1">
    <location>
        <position position="173"/>
    </location>
</feature>
<sequence length="173" mass="20094">MKRSCGVRVSNALYLCVDVSPYGKDISYFLLDPTKPCNLKPFRTPIIIEGKKHNDIAVYIGKEYYPFVPDFIEEGRVMGLSRRIPKNFPFERLTPYKSRMFLVHERAIPKFDYHIERACPRKIKHSGKCGDTCVFDLWHLSALEKIKEKHEVSMLDEDHVVVTTPSVKYSVNI</sequence>
<comment type="caution">
    <text evidence="1">The sequence shown here is derived from an EMBL/GenBank/DDBJ whole genome shotgun (WGS) entry which is preliminary data.</text>
</comment>
<accession>X1HNG5</accession>
<gene>
    <name evidence="1" type="ORF">S03H2_47430</name>
</gene>
<dbReference type="AlphaFoldDB" id="X1HNG5"/>
<dbReference type="EMBL" id="BARU01029848">
    <property type="protein sequence ID" value="GAH71681.1"/>
    <property type="molecule type" value="Genomic_DNA"/>
</dbReference>